<name>A0AAQ4CTW8_9CREN</name>
<dbReference type="Pfam" id="PF13240">
    <property type="entry name" value="Zn_Ribbon_1"/>
    <property type="match status" value="1"/>
</dbReference>
<dbReference type="KEGG" id="scas:SACC_22660"/>
<dbReference type="EMBL" id="AP025226">
    <property type="protein sequence ID" value="BDB99249.1"/>
    <property type="molecule type" value="Genomic_DNA"/>
</dbReference>
<gene>
    <name evidence="2" type="ORF">SACC_22660</name>
</gene>
<protein>
    <submittedName>
        <fullName evidence="2">Zinc ribbon domain-containing protein</fullName>
    </submittedName>
</protein>
<feature type="domain" description="Zinc-ribbon" evidence="1">
    <location>
        <begin position="173"/>
        <end position="194"/>
    </location>
</feature>
<dbReference type="Gene3D" id="4.10.1060.50">
    <property type="match status" value="1"/>
</dbReference>
<proteinExistence type="predicted"/>
<evidence type="ECO:0000259" key="1">
    <source>
        <dbReference type="Pfam" id="PF13240"/>
    </source>
</evidence>
<organism evidence="2 3">
    <name type="scientific">Saccharolobus caldissimus</name>
    <dbReference type="NCBI Taxonomy" id="1702097"/>
    <lineage>
        <taxon>Archaea</taxon>
        <taxon>Thermoproteota</taxon>
        <taxon>Thermoprotei</taxon>
        <taxon>Sulfolobales</taxon>
        <taxon>Sulfolobaceae</taxon>
        <taxon>Saccharolobus</taxon>
    </lineage>
</organism>
<dbReference type="AlphaFoldDB" id="A0AAQ4CTW8"/>
<evidence type="ECO:0000313" key="2">
    <source>
        <dbReference type="EMBL" id="BDB99249.1"/>
    </source>
</evidence>
<accession>A0AAQ4CTW8</accession>
<dbReference type="InterPro" id="IPR026870">
    <property type="entry name" value="Zinc_ribbon_dom"/>
</dbReference>
<reference evidence="2 3" key="1">
    <citation type="journal article" date="2022" name="Microbiol. Resour. Announc.">
        <title>Complete Genome Sequence of the Hyperthermophilic and Acidophilic Archaeon Saccharolobus caldissimus Strain HS-3T.</title>
        <authorList>
            <person name="Sakai H.D."/>
            <person name="Kurosawa N."/>
        </authorList>
    </citation>
    <scope>NUCLEOTIDE SEQUENCE [LARGE SCALE GENOMIC DNA]</scope>
    <source>
        <strain evidence="2 3">JCM32116</strain>
    </source>
</reference>
<dbReference type="Proteomes" id="UP001319921">
    <property type="component" value="Chromosome"/>
</dbReference>
<evidence type="ECO:0000313" key="3">
    <source>
        <dbReference type="Proteomes" id="UP001319921"/>
    </source>
</evidence>
<dbReference type="InterPro" id="IPR038587">
    <property type="entry name" value="Ribosomal_eL40_sf"/>
</dbReference>
<keyword evidence="3" id="KW-1185">Reference proteome</keyword>
<sequence>MIYLRVNITFFLTLNVDPFCKRFINRKLMILDMQKIYTGRAINIPALAQEINNLLLSEGWESTIMQNPVPPAMPGIMYYDYTIRAMKKGHFHHVENIIIRITGQPNDFKIVVEEEHIGPLGRELINHRLFTNIDKQINDGLFDLPAFYQQPVAQQPIYQQPAAQQPMTQGIRCPNCGTINPPTAKFCANCGTKLS</sequence>